<reference evidence="2 3" key="1">
    <citation type="submission" date="2020-11" db="EMBL/GenBank/DDBJ databases">
        <authorList>
            <person name="Kim M.K."/>
        </authorList>
    </citation>
    <scope>NUCLEOTIDE SEQUENCE [LARGE SCALE GENOMIC DNA]</scope>
    <source>
        <strain evidence="2 3">BT439</strain>
    </source>
</reference>
<dbReference type="EMBL" id="JADQDP010000001">
    <property type="protein sequence ID" value="MBF9140938.1"/>
    <property type="molecule type" value="Genomic_DNA"/>
</dbReference>
<sequence length="167" mass="18341">MKKLLLAFLLGGLPAAASAQTFDVPAQYTLSKPDDFAKYEPQVINTINWLEATPANQDLTRRKQAQRFLLEWASGSPKVSIGLQPYVGELYGKQTDLLMAFMGGWTRYSLQHPDVTDALTLNAEGVQAMLKLYALGGLGTLKPLEKVRDLAAAGELNTWLKSKISTK</sequence>
<evidence type="ECO:0000313" key="3">
    <source>
        <dbReference type="Proteomes" id="UP000645610"/>
    </source>
</evidence>
<proteinExistence type="predicted"/>
<gene>
    <name evidence="2" type="ORF">I2I01_04795</name>
</gene>
<dbReference type="AlphaFoldDB" id="A0A931FIL8"/>
<feature type="chain" id="PRO_5037288711" evidence="1">
    <location>
        <begin position="20"/>
        <end position="167"/>
    </location>
</feature>
<name>A0A931FIL8_9BACT</name>
<evidence type="ECO:0000313" key="2">
    <source>
        <dbReference type="EMBL" id="MBF9140938.1"/>
    </source>
</evidence>
<organism evidence="2 3">
    <name type="scientific">Hymenobacter properus</name>
    <dbReference type="NCBI Taxonomy" id="2791026"/>
    <lineage>
        <taxon>Bacteria</taxon>
        <taxon>Pseudomonadati</taxon>
        <taxon>Bacteroidota</taxon>
        <taxon>Cytophagia</taxon>
        <taxon>Cytophagales</taxon>
        <taxon>Hymenobacteraceae</taxon>
        <taxon>Hymenobacter</taxon>
    </lineage>
</organism>
<protein>
    <submittedName>
        <fullName evidence="2">Uncharacterized protein</fullName>
    </submittedName>
</protein>
<comment type="caution">
    <text evidence="2">The sequence shown here is derived from an EMBL/GenBank/DDBJ whole genome shotgun (WGS) entry which is preliminary data.</text>
</comment>
<keyword evidence="3" id="KW-1185">Reference proteome</keyword>
<dbReference type="Proteomes" id="UP000645610">
    <property type="component" value="Unassembled WGS sequence"/>
</dbReference>
<accession>A0A931FIL8</accession>
<evidence type="ECO:0000256" key="1">
    <source>
        <dbReference type="SAM" id="SignalP"/>
    </source>
</evidence>
<feature type="signal peptide" evidence="1">
    <location>
        <begin position="1"/>
        <end position="19"/>
    </location>
</feature>
<keyword evidence="1" id="KW-0732">Signal</keyword>
<dbReference type="RefSeq" id="WP_196285268.1">
    <property type="nucleotide sequence ID" value="NZ_JADQDP010000001.1"/>
</dbReference>